<evidence type="ECO:0000313" key="2">
    <source>
        <dbReference type="EMBL" id="QOW21851.1"/>
    </source>
</evidence>
<dbReference type="RefSeq" id="WP_194034406.1">
    <property type="nucleotide sequence ID" value="NZ_CP063657.1"/>
</dbReference>
<evidence type="ECO:0000313" key="3">
    <source>
        <dbReference type="Proteomes" id="UP000593932"/>
    </source>
</evidence>
<organism evidence="2 3">
    <name type="scientific">Novilysobacter avium</name>
    <dbReference type="NCBI Taxonomy" id="2781023"/>
    <lineage>
        <taxon>Bacteria</taxon>
        <taxon>Pseudomonadati</taxon>
        <taxon>Pseudomonadota</taxon>
        <taxon>Gammaproteobacteria</taxon>
        <taxon>Lysobacterales</taxon>
        <taxon>Lysobacteraceae</taxon>
        <taxon>Novilysobacter</taxon>
    </lineage>
</organism>
<evidence type="ECO:0008006" key="4">
    <source>
        <dbReference type="Google" id="ProtNLM"/>
    </source>
</evidence>
<keyword evidence="3" id="KW-1185">Reference proteome</keyword>
<accession>A0A7S6UK88</accession>
<dbReference type="EMBL" id="CP063657">
    <property type="protein sequence ID" value="QOW21851.1"/>
    <property type="molecule type" value="Genomic_DNA"/>
</dbReference>
<evidence type="ECO:0000256" key="1">
    <source>
        <dbReference type="SAM" id="MobiDB-lite"/>
    </source>
</evidence>
<reference evidence="2 3" key="1">
    <citation type="submission" date="2020-10" db="EMBL/GenBank/DDBJ databases">
        <title>complete genome sequencing of Lysobacter sp. H23M41.</title>
        <authorList>
            <person name="Bae J.-W."/>
            <person name="Lee S.-Y."/>
        </authorList>
    </citation>
    <scope>NUCLEOTIDE SEQUENCE [LARGE SCALE GENOMIC DNA]</scope>
    <source>
        <strain evidence="2 3">H23M41</strain>
    </source>
</reference>
<gene>
    <name evidence="2" type="ORF">INQ42_11595</name>
</gene>
<protein>
    <recommendedName>
        <fullName evidence="4">Protein sip-5</fullName>
    </recommendedName>
</protein>
<feature type="compositionally biased region" description="Low complexity" evidence="1">
    <location>
        <begin position="108"/>
        <end position="126"/>
    </location>
</feature>
<proteinExistence type="predicted"/>
<feature type="region of interest" description="Disordered" evidence="1">
    <location>
        <begin position="91"/>
        <end position="144"/>
    </location>
</feature>
<dbReference type="Proteomes" id="UP000593932">
    <property type="component" value="Chromosome"/>
</dbReference>
<sequence>MNFEKLKNKVDQAENTLEANERQVGADMRQLRDSWRALWSPGRIIVVGLASGFLIGRAEPLQTVARSGGLLRMSSTLMNLFSGVTAASAASDAEDAEEAVDEKVQRSGLADGPAAAPAPRVAASADSARRQRRQLPPDTNDSAAQDYLERLASAARQAGGNG</sequence>
<name>A0A7S6UK88_9GAMM</name>